<dbReference type="Proteomes" id="UP000001070">
    <property type="component" value="Unassembled WGS sequence"/>
</dbReference>
<reference evidence="2 3" key="1">
    <citation type="journal article" date="2007" name="Nature">
        <title>Evolution of genes and genomes on the Drosophila phylogeny.</title>
        <authorList>
            <consortium name="Drosophila 12 Genomes Consortium"/>
            <person name="Clark A.G."/>
            <person name="Eisen M.B."/>
            <person name="Smith D.R."/>
            <person name="Bergman C.M."/>
            <person name="Oliver B."/>
            <person name="Markow T.A."/>
            <person name="Kaufman T.C."/>
            <person name="Kellis M."/>
            <person name="Gelbart W."/>
            <person name="Iyer V.N."/>
            <person name="Pollard D.A."/>
            <person name="Sackton T.B."/>
            <person name="Larracuente A.M."/>
            <person name="Singh N.D."/>
            <person name="Abad J.P."/>
            <person name="Abt D.N."/>
            <person name="Adryan B."/>
            <person name="Aguade M."/>
            <person name="Akashi H."/>
            <person name="Anderson W.W."/>
            <person name="Aquadro C.F."/>
            <person name="Ardell D.H."/>
            <person name="Arguello R."/>
            <person name="Artieri C.G."/>
            <person name="Barbash D.A."/>
            <person name="Barker D."/>
            <person name="Barsanti P."/>
            <person name="Batterham P."/>
            <person name="Batzoglou S."/>
            <person name="Begun D."/>
            <person name="Bhutkar A."/>
            <person name="Blanco E."/>
            <person name="Bosak S.A."/>
            <person name="Bradley R.K."/>
            <person name="Brand A.D."/>
            <person name="Brent M.R."/>
            <person name="Brooks A.N."/>
            <person name="Brown R.H."/>
            <person name="Butlin R.K."/>
            <person name="Caggese C."/>
            <person name="Calvi B.R."/>
            <person name="Bernardo de Carvalho A."/>
            <person name="Caspi A."/>
            <person name="Castrezana S."/>
            <person name="Celniker S.E."/>
            <person name="Chang J.L."/>
            <person name="Chapple C."/>
            <person name="Chatterji S."/>
            <person name="Chinwalla A."/>
            <person name="Civetta A."/>
            <person name="Clifton S.W."/>
            <person name="Comeron J.M."/>
            <person name="Costello J.C."/>
            <person name="Coyne J.A."/>
            <person name="Daub J."/>
            <person name="David R.G."/>
            <person name="Delcher A.L."/>
            <person name="Delehaunty K."/>
            <person name="Do C.B."/>
            <person name="Ebling H."/>
            <person name="Edwards K."/>
            <person name="Eickbush T."/>
            <person name="Evans J.D."/>
            <person name="Filipski A."/>
            <person name="Findeiss S."/>
            <person name="Freyhult E."/>
            <person name="Fulton L."/>
            <person name="Fulton R."/>
            <person name="Garcia A.C."/>
            <person name="Gardiner A."/>
            <person name="Garfield D.A."/>
            <person name="Garvin B.E."/>
            <person name="Gibson G."/>
            <person name="Gilbert D."/>
            <person name="Gnerre S."/>
            <person name="Godfrey J."/>
            <person name="Good R."/>
            <person name="Gotea V."/>
            <person name="Gravely B."/>
            <person name="Greenberg A.J."/>
            <person name="Griffiths-Jones S."/>
            <person name="Gross S."/>
            <person name="Guigo R."/>
            <person name="Gustafson E.A."/>
            <person name="Haerty W."/>
            <person name="Hahn M.W."/>
            <person name="Halligan D.L."/>
            <person name="Halpern A.L."/>
            <person name="Halter G.M."/>
            <person name="Han M.V."/>
            <person name="Heger A."/>
            <person name="Hillier L."/>
            <person name="Hinrichs A.S."/>
            <person name="Holmes I."/>
            <person name="Hoskins R.A."/>
            <person name="Hubisz M.J."/>
            <person name="Hultmark D."/>
            <person name="Huntley M.A."/>
            <person name="Jaffe D.B."/>
            <person name="Jagadeeshan S."/>
            <person name="Jeck W.R."/>
            <person name="Johnson J."/>
            <person name="Jones C.D."/>
            <person name="Jordan W.C."/>
            <person name="Karpen G.H."/>
            <person name="Kataoka E."/>
            <person name="Keightley P.D."/>
            <person name="Kheradpour P."/>
            <person name="Kirkness E.F."/>
            <person name="Koerich L.B."/>
            <person name="Kristiansen K."/>
            <person name="Kudrna D."/>
            <person name="Kulathinal R.J."/>
            <person name="Kumar S."/>
            <person name="Kwok R."/>
            <person name="Lander E."/>
            <person name="Langley C.H."/>
            <person name="Lapoint R."/>
            <person name="Lazzaro B.P."/>
            <person name="Lee S.J."/>
            <person name="Levesque L."/>
            <person name="Li R."/>
            <person name="Lin C.F."/>
            <person name="Lin M.F."/>
            <person name="Lindblad-Toh K."/>
            <person name="Llopart A."/>
            <person name="Long M."/>
            <person name="Low L."/>
            <person name="Lozovsky E."/>
            <person name="Lu J."/>
            <person name="Luo M."/>
            <person name="Machado C.A."/>
            <person name="Makalowski W."/>
            <person name="Marzo M."/>
            <person name="Matsuda M."/>
            <person name="Matzkin L."/>
            <person name="McAllister B."/>
            <person name="McBride C.S."/>
            <person name="McKernan B."/>
            <person name="McKernan K."/>
            <person name="Mendez-Lago M."/>
            <person name="Minx P."/>
            <person name="Mollenhauer M.U."/>
            <person name="Montooth K."/>
            <person name="Mount S.M."/>
            <person name="Mu X."/>
            <person name="Myers E."/>
            <person name="Negre B."/>
            <person name="Newfeld S."/>
            <person name="Nielsen R."/>
            <person name="Noor M.A."/>
            <person name="O'Grady P."/>
            <person name="Pachter L."/>
            <person name="Papaceit M."/>
            <person name="Parisi M.J."/>
            <person name="Parisi M."/>
            <person name="Parts L."/>
            <person name="Pedersen J.S."/>
            <person name="Pesole G."/>
            <person name="Phillippy A.M."/>
            <person name="Ponting C.P."/>
            <person name="Pop M."/>
            <person name="Porcelli D."/>
            <person name="Powell J.R."/>
            <person name="Prohaska S."/>
            <person name="Pruitt K."/>
            <person name="Puig M."/>
            <person name="Quesneville H."/>
            <person name="Ram K.R."/>
            <person name="Rand D."/>
            <person name="Rasmussen M.D."/>
            <person name="Reed L.K."/>
            <person name="Reenan R."/>
            <person name="Reily A."/>
            <person name="Remington K.A."/>
            <person name="Rieger T.T."/>
            <person name="Ritchie M.G."/>
            <person name="Robin C."/>
            <person name="Rogers Y.H."/>
            <person name="Rohde C."/>
            <person name="Rozas J."/>
            <person name="Rubenfield M.J."/>
            <person name="Ruiz A."/>
            <person name="Russo S."/>
            <person name="Salzberg S.L."/>
            <person name="Sanchez-Gracia A."/>
            <person name="Saranga D.J."/>
            <person name="Sato H."/>
            <person name="Schaeffer S.W."/>
            <person name="Schatz M.C."/>
            <person name="Schlenke T."/>
            <person name="Schwartz R."/>
            <person name="Segarra C."/>
            <person name="Singh R.S."/>
            <person name="Sirot L."/>
            <person name="Sirota M."/>
            <person name="Sisneros N.B."/>
            <person name="Smith C.D."/>
            <person name="Smith T.F."/>
            <person name="Spieth J."/>
            <person name="Stage D.E."/>
            <person name="Stark A."/>
            <person name="Stephan W."/>
            <person name="Strausberg R.L."/>
            <person name="Strempel S."/>
            <person name="Sturgill D."/>
            <person name="Sutton G."/>
            <person name="Sutton G.G."/>
            <person name="Tao W."/>
            <person name="Teichmann S."/>
            <person name="Tobari Y.N."/>
            <person name="Tomimura Y."/>
            <person name="Tsolas J.M."/>
            <person name="Valente V.L."/>
            <person name="Venter E."/>
            <person name="Venter J.C."/>
            <person name="Vicario S."/>
            <person name="Vieira F.G."/>
            <person name="Vilella A.J."/>
            <person name="Villasante A."/>
            <person name="Walenz B."/>
            <person name="Wang J."/>
            <person name="Wasserman M."/>
            <person name="Watts T."/>
            <person name="Wilson D."/>
            <person name="Wilson R.K."/>
            <person name="Wing R.A."/>
            <person name="Wolfner M.F."/>
            <person name="Wong A."/>
            <person name="Wong G.K."/>
            <person name="Wu C.I."/>
            <person name="Wu G."/>
            <person name="Yamamoto D."/>
            <person name="Yang H.P."/>
            <person name="Yang S.P."/>
            <person name="Yorke J.A."/>
            <person name="Yoshida K."/>
            <person name="Zdobnov E."/>
            <person name="Zhang P."/>
            <person name="Zhang Y."/>
            <person name="Zimin A.V."/>
            <person name="Baldwin J."/>
            <person name="Abdouelleil A."/>
            <person name="Abdulkadir J."/>
            <person name="Abebe A."/>
            <person name="Abera B."/>
            <person name="Abreu J."/>
            <person name="Acer S.C."/>
            <person name="Aftuck L."/>
            <person name="Alexander A."/>
            <person name="An P."/>
            <person name="Anderson E."/>
            <person name="Anderson S."/>
            <person name="Arachi H."/>
            <person name="Azer M."/>
            <person name="Bachantsang P."/>
            <person name="Barry A."/>
            <person name="Bayul T."/>
            <person name="Berlin A."/>
            <person name="Bessette D."/>
            <person name="Bloom T."/>
            <person name="Blye J."/>
            <person name="Boguslavskiy L."/>
            <person name="Bonnet C."/>
            <person name="Boukhgalter B."/>
            <person name="Bourzgui I."/>
            <person name="Brown A."/>
            <person name="Cahill P."/>
            <person name="Channer S."/>
            <person name="Cheshatsang Y."/>
            <person name="Chuda L."/>
            <person name="Citroen M."/>
            <person name="Collymore A."/>
            <person name="Cooke P."/>
            <person name="Costello M."/>
            <person name="D'Aco K."/>
            <person name="Daza R."/>
            <person name="De Haan G."/>
            <person name="DeGray S."/>
            <person name="DeMaso C."/>
            <person name="Dhargay N."/>
            <person name="Dooley K."/>
            <person name="Dooley E."/>
            <person name="Doricent M."/>
            <person name="Dorje P."/>
            <person name="Dorjee K."/>
            <person name="Dupes A."/>
            <person name="Elong R."/>
            <person name="Falk J."/>
            <person name="Farina A."/>
            <person name="Faro S."/>
            <person name="Ferguson D."/>
            <person name="Fisher S."/>
            <person name="Foley C.D."/>
            <person name="Franke A."/>
            <person name="Friedrich D."/>
            <person name="Gadbois L."/>
            <person name="Gearin G."/>
            <person name="Gearin C.R."/>
            <person name="Giannoukos G."/>
            <person name="Goode T."/>
            <person name="Graham J."/>
            <person name="Grandbois E."/>
            <person name="Grewal S."/>
            <person name="Gyaltsen K."/>
            <person name="Hafez N."/>
            <person name="Hagos B."/>
            <person name="Hall J."/>
            <person name="Henson C."/>
            <person name="Hollinger A."/>
            <person name="Honan T."/>
            <person name="Huard M.D."/>
            <person name="Hughes L."/>
            <person name="Hurhula B."/>
            <person name="Husby M.E."/>
            <person name="Kamat A."/>
            <person name="Kanga B."/>
            <person name="Kashin S."/>
            <person name="Khazanovich D."/>
            <person name="Kisner P."/>
            <person name="Lance K."/>
            <person name="Lara M."/>
            <person name="Lee W."/>
            <person name="Lennon N."/>
            <person name="Letendre F."/>
            <person name="LeVine R."/>
            <person name="Lipovsky A."/>
            <person name="Liu X."/>
            <person name="Liu J."/>
            <person name="Liu S."/>
            <person name="Lokyitsang T."/>
            <person name="Lokyitsang Y."/>
            <person name="Lubonja R."/>
            <person name="Lui A."/>
            <person name="MacDonald P."/>
            <person name="Magnisalis V."/>
            <person name="Maru K."/>
            <person name="Matthews C."/>
            <person name="McCusker W."/>
            <person name="McDonough S."/>
            <person name="Mehta T."/>
            <person name="Meldrim J."/>
            <person name="Meneus L."/>
            <person name="Mihai O."/>
            <person name="Mihalev A."/>
            <person name="Mihova T."/>
            <person name="Mittelman R."/>
            <person name="Mlenga V."/>
            <person name="Montmayeur A."/>
            <person name="Mulrain L."/>
            <person name="Navidi A."/>
            <person name="Naylor J."/>
            <person name="Negash T."/>
            <person name="Nguyen T."/>
            <person name="Nguyen N."/>
            <person name="Nicol R."/>
            <person name="Norbu C."/>
            <person name="Norbu N."/>
            <person name="Novod N."/>
            <person name="O'Neill B."/>
            <person name="Osman S."/>
            <person name="Markiewicz E."/>
            <person name="Oyono O.L."/>
            <person name="Patti C."/>
            <person name="Phunkhang P."/>
            <person name="Pierre F."/>
            <person name="Priest M."/>
            <person name="Raghuraman S."/>
            <person name="Rege F."/>
            <person name="Reyes R."/>
            <person name="Rise C."/>
            <person name="Rogov P."/>
            <person name="Ross K."/>
            <person name="Ryan E."/>
            <person name="Settipalli S."/>
            <person name="Shea T."/>
            <person name="Sherpa N."/>
            <person name="Shi L."/>
            <person name="Shih D."/>
            <person name="Sparrow T."/>
            <person name="Spaulding J."/>
            <person name="Stalker J."/>
            <person name="Stange-Thomann N."/>
            <person name="Stavropoulos S."/>
            <person name="Stone C."/>
            <person name="Strader C."/>
            <person name="Tesfaye S."/>
            <person name="Thomson T."/>
            <person name="Thoulutsang Y."/>
            <person name="Thoulutsang D."/>
            <person name="Topham K."/>
            <person name="Topping I."/>
            <person name="Tsamla T."/>
            <person name="Vassiliev H."/>
            <person name="Vo A."/>
            <person name="Wangchuk T."/>
            <person name="Wangdi T."/>
            <person name="Weiand M."/>
            <person name="Wilkinson J."/>
            <person name="Wilson A."/>
            <person name="Yadav S."/>
            <person name="Young G."/>
            <person name="Yu Q."/>
            <person name="Zembek L."/>
            <person name="Zhong D."/>
            <person name="Zimmer A."/>
            <person name="Zwirko Z."/>
            <person name="Jaffe D.B."/>
            <person name="Alvarez P."/>
            <person name="Brockman W."/>
            <person name="Butler J."/>
            <person name="Chin C."/>
            <person name="Gnerre S."/>
            <person name="Grabherr M."/>
            <person name="Kleber M."/>
            <person name="Mauceli E."/>
            <person name="MacCallum I."/>
        </authorList>
    </citation>
    <scope>NUCLEOTIDE SEQUENCE [LARGE SCALE GENOMIC DNA]</scope>
    <source>
        <strain evidence="3">Tucson 15287-2541.00</strain>
    </source>
</reference>
<dbReference type="HOGENOM" id="CLU_3016379_0_0_1"/>
<accession>B4JHL5</accession>
<evidence type="ECO:0000313" key="3">
    <source>
        <dbReference type="Proteomes" id="UP000001070"/>
    </source>
</evidence>
<keyword evidence="3" id="KW-1185">Reference proteome</keyword>
<evidence type="ECO:0000256" key="1">
    <source>
        <dbReference type="SAM" id="MobiDB-lite"/>
    </source>
</evidence>
<dbReference type="InParanoid" id="B4JHL5"/>
<proteinExistence type="predicted"/>
<sequence>MEQWPVSSSQETRETQRRKCNRKRPTQIKDDNNKHKNKDKDNKDENENEHKDKGQN</sequence>
<protein>
    <submittedName>
        <fullName evidence="2">GH18606</fullName>
    </submittedName>
</protein>
<organism evidence="3">
    <name type="scientific">Drosophila grimshawi</name>
    <name type="common">Hawaiian fruit fly</name>
    <name type="synonym">Idiomyia grimshawi</name>
    <dbReference type="NCBI Taxonomy" id="7222"/>
    <lineage>
        <taxon>Eukaryota</taxon>
        <taxon>Metazoa</taxon>
        <taxon>Ecdysozoa</taxon>
        <taxon>Arthropoda</taxon>
        <taxon>Hexapoda</taxon>
        <taxon>Insecta</taxon>
        <taxon>Pterygota</taxon>
        <taxon>Neoptera</taxon>
        <taxon>Endopterygota</taxon>
        <taxon>Diptera</taxon>
        <taxon>Brachycera</taxon>
        <taxon>Muscomorpha</taxon>
        <taxon>Ephydroidea</taxon>
        <taxon>Drosophilidae</taxon>
        <taxon>Drosophila</taxon>
        <taxon>Hawaiian Drosophila</taxon>
    </lineage>
</organism>
<feature type="region of interest" description="Disordered" evidence="1">
    <location>
        <begin position="1"/>
        <end position="56"/>
    </location>
</feature>
<feature type="compositionally biased region" description="Polar residues" evidence="1">
    <location>
        <begin position="1"/>
        <end position="10"/>
    </location>
</feature>
<name>B4JHL5_DROGR</name>
<dbReference type="AlphaFoldDB" id="B4JHL5"/>
<dbReference type="EMBL" id="CH916369">
    <property type="protein sequence ID" value="EDV92842.1"/>
    <property type="molecule type" value="Genomic_DNA"/>
</dbReference>
<feature type="compositionally biased region" description="Basic and acidic residues" evidence="1">
    <location>
        <begin position="27"/>
        <end position="56"/>
    </location>
</feature>
<evidence type="ECO:0000313" key="2">
    <source>
        <dbReference type="EMBL" id="EDV92842.1"/>
    </source>
</evidence>
<gene>
    <name evidence="2" type="primary">Dgri\GH18606</name>
    <name evidence="2" type="ORF">Dgri_GH18606</name>
</gene>